<keyword evidence="2" id="KW-0479">Metal-binding</keyword>
<keyword evidence="5" id="KW-1185">Reference proteome</keyword>
<dbReference type="PROSITE" id="PS50846">
    <property type="entry name" value="HMA_2"/>
    <property type="match status" value="1"/>
</dbReference>
<dbReference type="RefSeq" id="WP_066862634.1">
    <property type="nucleotide sequence ID" value="NZ_CABKVV010000013.1"/>
</dbReference>
<protein>
    <recommendedName>
        <fullName evidence="1">Copper chaperone CopZ</fullName>
    </recommendedName>
</protein>
<dbReference type="Gene3D" id="3.30.70.100">
    <property type="match status" value="1"/>
</dbReference>
<dbReference type="InterPro" id="IPR036163">
    <property type="entry name" value="HMA_dom_sf"/>
</dbReference>
<evidence type="ECO:0000313" key="4">
    <source>
        <dbReference type="EMBL" id="MCQ4841117.1"/>
    </source>
</evidence>
<dbReference type="SUPFAM" id="SSF55008">
    <property type="entry name" value="HMA, heavy metal-associated domain"/>
    <property type="match status" value="1"/>
</dbReference>
<accession>A0ABT1S2F4</accession>
<evidence type="ECO:0000313" key="5">
    <source>
        <dbReference type="Proteomes" id="UP001524473"/>
    </source>
</evidence>
<evidence type="ECO:0000256" key="1">
    <source>
        <dbReference type="ARBA" id="ARBA00015313"/>
    </source>
</evidence>
<organism evidence="4 5">
    <name type="scientific">Neglectibacter timonensis</name>
    <dbReference type="NCBI Taxonomy" id="1776382"/>
    <lineage>
        <taxon>Bacteria</taxon>
        <taxon>Bacillati</taxon>
        <taxon>Bacillota</taxon>
        <taxon>Clostridia</taxon>
        <taxon>Eubacteriales</taxon>
        <taxon>Oscillospiraceae</taxon>
        <taxon>Neglectibacter</taxon>
    </lineage>
</organism>
<dbReference type="GeneID" id="90531954"/>
<dbReference type="CDD" id="cd00371">
    <property type="entry name" value="HMA"/>
    <property type="match status" value="1"/>
</dbReference>
<feature type="domain" description="HMA" evidence="3">
    <location>
        <begin position="8"/>
        <end position="74"/>
    </location>
</feature>
<reference evidence="4 5" key="1">
    <citation type="submission" date="2022-06" db="EMBL/GenBank/DDBJ databases">
        <title>Isolation of gut microbiota from human fecal samples.</title>
        <authorList>
            <person name="Pamer E.G."/>
            <person name="Barat B."/>
            <person name="Waligurski E."/>
            <person name="Medina S."/>
            <person name="Paddock L."/>
            <person name="Mostad J."/>
        </authorList>
    </citation>
    <scope>NUCLEOTIDE SEQUENCE [LARGE SCALE GENOMIC DNA]</scope>
    <source>
        <strain evidence="4 5">DFI.9.73</strain>
    </source>
</reference>
<dbReference type="PANTHER" id="PTHR46594:SF4">
    <property type="entry name" value="P-TYPE CATION-TRANSPORTING ATPASE"/>
    <property type="match status" value="1"/>
</dbReference>
<name>A0ABT1S2F4_9FIRM</name>
<dbReference type="Pfam" id="PF00403">
    <property type="entry name" value="HMA"/>
    <property type="match status" value="1"/>
</dbReference>
<dbReference type="Proteomes" id="UP001524473">
    <property type="component" value="Unassembled WGS sequence"/>
</dbReference>
<gene>
    <name evidence="4" type="ORF">NE695_14475</name>
</gene>
<evidence type="ECO:0000256" key="2">
    <source>
        <dbReference type="ARBA" id="ARBA00022723"/>
    </source>
</evidence>
<sequence>MFGKKDRQEIKIGINGMHCEMCSARMQKAFLDAKGVLKAEVSLSDKCADIVYDAGKISAKDLKNIVTETGYEPV</sequence>
<dbReference type="InterPro" id="IPR006121">
    <property type="entry name" value="HMA_dom"/>
</dbReference>
<evidence type="ECO:0000259" key="3">
    <source>
        <dbReference type="PROSITE" id="PS50846"/>
    </source>
</evidence>
<dbReference type="EMBL" id="JANFZH010000038">
    <property type="protein sequence ID" value="MCQ4841117.1"/>
    <property type="molecule type" value="Genomic_DNA"/>
</dbReference>
<comment type="caution">
    <text evidence="4">The sequence shown here is derived from an EMBL/GenBank/DDBJ whole genome shotgun (WGS) entry which is preliminary data.</text>
</comment>
<proteinExistence type="predicted"/>
<dbReference type="PANTHER" id="PTHR46594">
    <property type="entry name" value="P-TYPE CATION-TRANSPORTING ATPASE"/>
    <property type="match status" value="1"/>
</dbReference>